<proteinExistence type="predicted"/>
<feature type="non-terminal residue" evidence="1">
    <location>
        <position position="1"/>
    </location>
</feature>
<dbReference type="Proteomes" id="UP001239795">
    <property type="component" value="Unassembled WGS sequence"/>
</dbReference>
<organism evidence="1 2">
    <name type="scientific">Colletotrichum melonis</name>
    <dbReference type="NCBI Taxonomy" id="1209925"/>
    <lineage>
        <taxon>Eukaryota</taxon>
        <taxon>Fungi</taxon>
        <taxon>Dikarya</taxon>
        <taxon>Ascomycota</taxon>
        <taxon>Pezizomycotina</taxon>
        <taxon>Sordariomycetes</taxon>
        <taxon>Hypocreomycetidae</taxon>
        <taxon>Glomerellales</taxon>
        <taxon>Glomerellaceae</taxon>
        <taxon>Colletotrichum</taxon>
        <taxon>Colletotrichum acutatum species complex</taxon>
    </lineage>
</organism>
<dbReference type="AlphaFoldDB" id="A0AAI9XG13"/>
<reference evidence="1 2" key="1">
    <citation type="submission" date="2016-10" db="EMBL/GenBank/DDBJ databases">
        <title>The genome sequence of Colletotrichum fioriniae PJ7.</title>
        <authorList>
            <person name="Baroncelli R."/>
        </authorList>
    </citation>
    <scope>NUCLEOTIDE SEQUENCE [LARGE SCALE GENOMIC DNA]</scope>
    <source>
        <strain evidence="1">Col 31</strain>
    </source>
</reference>
<protein>
    <submittedName>
        <fullName evidence="1">Uncharacterized protein</fullName>
    </submittedName>
</protein>
<accession>A0AAI9XG13</accession>
<dbReference type="EMBL" id="MLGG01000090">
    <property type="protein sequence ID" value="KAK1446093.1"/>
    <property type="molecule type" value="Genomic_DNA"/>
</dbReference>
<gene>
    <name evidence="1" type="ORF">CMEL01_10336</name>
</gene>
<evidence type="ECO:0000313" key="2">
    <source>
        <dbReference type="Proteomes" id="UP001239795"/>
    </source>
</evidence>
<comment type="caution">
    <text evidence="1">The sequence shown here is derived from an EMBL/GenBank/DDBJ whole genome shotgun (WGS) entry which is preliminary data.</text>
</comment>
<name>A0AAI9XG13_9PEZI</name>
<sequence length="197" mass="21604">IPQRIGFSAGQGFQSTFLPGYSDAPGLRSHLLLSLSVVSCFYIFPSAIAGEEDNDTNEFTQLKLKKKNLLSISSLPSYLYLAISRHAGDSRNATVRYGRNARWPTVNTTYTTSRSHASRLVRYLAIATTTAAAKPQRGRHIKKGGNLKIASAKAIRPPLRPLQMTCWQSQRSNMLHGATEQMAALKPLSSNGTRLSP</sequence>
<keyword evidence="2" id="KW-1185">Reference proteome</keyword>
<evidence type="ECO:0000313" key="1">
    <source>
        <dbReference type="EMBL" id="KAK1446093.1"/>
    </source>
</evidence>